<dbReference type="GO" id="GO:0006535">
    <property type="term" value="P:cysteine biosynthetic process from serine"/>
    <property type="evidence" value="ECO:0007669"/>
    <property type="project" value="InterPro"/>
</dbReference>
<organism evidence="4 5">
    <name type="scientific">Halorubrum saccharovorum DSM 1137</name>
    <dbReference type="NCBI Taxonomy" id="1227484"/>
    <lineage>
        <taxon>Archaea</taxon>
        <taxon>Methanobacteriati</taxon>
        <taxon>Methanobacteriota</taxon>
        <taxon>Stenosarchaea group</taxon>
        <taxon>Halobacteria</taxon>
        <taxon>Halobacteriales</taxon>
        <taxon>Haloferacaceae</taxon>
        <taxon>Halorubrum</taxon>
    </lineage>
</organism>
<evidence type="ECO:0000256" key="3">
    <source>
        <dbReference type="ARBA" id="ARBA00023315"/>
    </source>
</evidence>
<dbReference type="AlphaFoldDB" id="M0DPK5"/>
<proteinExistence type="inferred from homology"/>
<dbReference type="CDD" id="cd03354">
    <property type="entry name" value="LbH_SAT"/>
    <property type="match status" value="1"/>
</dbReference>
<dbReference type="OrthoDB" id="10940at2157"/>
<comment type="similarity">
    <text evidence="1">Belongs to the transferase hexapeptide repeat family.</text>
</comment>
<comment type="caution">
    <text evidence="4">The sequence shown here is derived from an EMBL/GenBank/DDBJ whole genome shotgun (WGS) entry which is preliminary data.</text>
</comment>
<dbReference type="SUPFAM" id="SSF51161">
    <property type="entry name" value="Trimeric LpxA-like enzymes"/>
    <property type="match status" value="1"/>
</dbReference>
<keyword evidence="3" id="KW-0012">Acyltransferase</keyword>
<dbReference type="EMBL" id="AOJE01000070">
    <property type="protein sequence ID" value="ELZ36069.1"/>
    <property type="molecule type" value="Genomic_DNA"/>
</dbReference>
<dbReference type="Gene3D" id="2.160.10.10">
    <property type="entry name" value="Hexapeptide repeat proteins"/>
    <property type="match status" value="1"/>
</dbReference>
<dbReference type="GO" id="GO:0005737">
    <property type="term" value="C:cytoplasm"/>
    <property type="evidence" value="ECO:0007669"/>
    <property type="project" value="InterPro"/>
</dbReference>
<dbReference type="InterPro" id="IPR001451">
    <property type="entry name" value="Hexapep"/>
</dbReference>
<gene>
    <name evidence="4" type="ORF">C471_14707</name>
</gene>
<dbReference type="Proteomes" id="UP000011514">
    <property type="component" value="Unassembled WGS sequence"/>
</dbReference>
<accession>M0DPK5</accession>
<keyword evidence="5" id="KW-1185">Reference proteome</keyword>
<dbReference type="Pfam" id="PF00132">
    <property type="entry name" value="Hexapep"/>
    <property type="match status" value="1"/>
</dbReference>
<dbReference type="eggNOG" id="arCOG01847">
    <property type="taxonomic scope" value="Archaea"/>
</dbReference>
<dbReference type="InterPro" id="IPR005881">
    <property type="entry name" value="Ser_O-AcTrfase"/>
</dbReference>
<evidence type="ECO:0000256" key="1">
    <source>
        <dbReference type="ARBA" id="ARBA00007274"/>
    </source>
</evidence>
<evidence type="ECO:0000313" key="5">
    <source>
        <dbReference type="Proteomes" id="UP000011514"/>
    </source>
</evidence>
<protein>
    <submittedName>
        <fullName evidence="4">Serine acetyltransferase</fullName>
    </submittedName>
</protein>
<evidence type="ECO:0000313" key="4">
    <source>
        <dbReference type="EMBL" id="ELZ36069.1"/>
    </source>
</evidence>
<keyword evidence="2 4" id="KW-0808">Transferase</keyword>
<evidence type="ECO:0000256" key="2">
    <source>
        <dbReference type="ARBA" id="ARBA00022679"/>
    </source>
</evidence>
<dbReference type="PANTHER" id="PTHR42811">
    <property type="entry name" value="SERINE ACETYLTRANSFERASE"/>
    <property type="match status" value="1"/>
</dbReference>
<dbReference type="InterPro" id="IPR011004">
    <property type="entry name" value="Trimer_LpxA-like_sf"/>
</dbReference>
<name>M0DPK5_9EURY</name>
<dbReference type="RefSeq" id="WP_004050227.1">
    <property type="nucleotide sequence ID" value="NZ_AOJE01000070.1"/>
</dbReference>
<dbReference type="InterPro" id="IPR045304">
    <property type="entry name" value="LbH_SAT"/>
</dbReference>
<reference evidence="4 5" key="1">
    <citation type="journal article" date="2014" name="PLoS Genet.">
        <title>Phylogenetically driven sequencing of extremely halophilic archaea reveals strategies for static and dynamic osmo-response.</title>
        <authorList>
            <person name="Becker E.A."/>
            <person name="Seitzer P.M."/>
            <person name="Tritt A."/>
            <person name="Larsen D."/>
            <person name="Krusor M."/>
            <person name="Yao A.I."/>
            <person name="Wu D."/>
            <person name="Madern D."/>
            <person name="Eisen J.A."/>
            <person name="Darling A.E."/>
            <person name="Facciotti M.T."/>
        </authorList>
    </citation>
    <scope>NUCLEOTIDE SEQUENCE [LARGE SCALE GENOMIC DNA]</scope>
    <source>
        <strain evidence="4 5">DSM 1137</strain>
    </source>
</reference>
<dbReference type="PATRIC" id="fig|1227484.4.peg.2893"/>
<dbReference type="PIRSF" id="PIRSF000441">
    <property type="entry name" value="CysE"/>
    <property type="match status" value="1"/>
</dbReference>
<dbReference type="GO" id="GO:0009001">
    <property type="term" value="F:serine O-acetyltransferase activity"/>
    <property type="evidence" value="ECO:0007669"/>
    <property type="project" value="InterPro"/>
</dbReference>
<dbReference type="STRING" id="1227484.C471_14707"/>
<sequence>MELLRRFLVRLRSDGLLMTVHLSIKFLTGINIINFYNAIIFREHTIATSCDISTCLPRSTELPHPVGIVVGHDVEIGSNVRIRQSVTIGRSEPDPDAGYPTIADDVSIGAGTVILGDIDLGEGCTTGANSVVVDDVPPHSTVVGVPAEEK</sequence>